<dbReference type="Proteomes" id="UP000790377">
    <property type="component" value="Unassembled WGS sequence"/>
</dbReference>
<sequence length="148" mass="16919">MVPTISLIALLLAAIASAHCNHPQLLHKHQTWAFKFYEAPNCEATKNKSATDYYPDTHHSPVKGGKCWNVATTIHPIMSASYYGLDDNMRGYSEHDCKGDQLFEAKRYSESHFFGWFHDTYYAWASDHFSKKQQGLKSFRGGSFHLEV</sequence>
<keyword evidence="2" id="KW-1185">Reference proteome</keyword>
<evidence type="ECO:0000313" key="2">
    <source>
        <dbReference type="Proteomes" id="UP000790377"/>
    </source>
</evidence>
<protein>
    <submittedName>
        <fullName evidence="1">Uncharacterized protein</fullName>
    </submittedName>
</protein>
<comment type="caution">
    <text evidence="1">The sequence shown here is derived from an EMBL/GenBank/DDBJ whole genome shotgun (WGS) entry which is preliminary data.</text>
</comment>
<gene>
    <name evidence="1" type="ORF">BJ138DRAFT_1153703</name>
</gene>
<organism evidence="1 2">
    <name type="scientific">Hygrophoropsis aurantiaca</name>
    <dbReference type="NCBI Taxonomy" id="72124"/>
    <lineage>
        <taxon>Eukaryota</taxon>
        <taxon>Fungi</taxon>
        <taxon>Dikarya</taxon>
        <taxon>Basidiomycota</taxon>
        <taxon>Agaricomycotina</taxon>
        <taxon>Agaricomycetes</taxon>
        <taxon>Agaricomycetidae</taxon>
        <taxon>Boletales</taxon>
        <taxon>Coniophorineae</taxon>
        <taxon>Hygrophoropsidaceae</taxon>
        <taxon>Hygrophoropsis</taxon>
    </lineage>
</organism>
<reference evidence="1" key="1">
    <citation type="journal article" date="2021" name="New Phytol.">
        <title>Evolutionary innovations through gain and loss of genes in the ectomycorrhizal Boletales.</title>
        <authorList>
            <person name="Wu G."/>
            <person name="Miyauchi S."/>
            <person name="Morin E."/>
            <person name="Kuo A."/>
            <person name="Drula E."/>
            <person name="Varga T."/>
            <person name="Kohler A."/>
            <person name="Feng B."/>
            <person name="Cao Y."/>
            <person name="Lipzen A."/>
            <person name="Daum C."/>
            <person name="Hundley H."/>
            <person name="Pangilinan J."/>
            <person name="Johnson J."/>
            <person name="Barry K."/>
            <person name="LaButti K."/>
            <person name="Ng V."/>
            <person name="Ahrendt S."/>
            <person name="Min B."/>
            <person name="Choi I.G."/>
            <person name="Park H."/>
            <person name="Plett J.M."/>
            <person name="Magnuson J."/>
            <person name="Spatafora J.W."/>
            <person name="Nagy L.G."/>
            <person name="Henrissat B."/>
            <person name="Grigoriev I.V."/>
            <person name="Yang Z.L."/>
            <person name="Xu J."/>
            <person name="Martin F.M."/>
        </authorList>
    </citation>
    <scope>NUCLEOTIDE SEQUENCE</scope>
    <source>
        <strain evidence="1">ATCC 28755</strain>
    </source>
</reference>
<evidence type="ECO:0000313" key="1">
    <source>
        <dbReference type="EMBL" id="KAH7910101.1"/>
    </source>
</evidence>
<name>A0ACB8A9G0_9AGAM</name>
<dbReference type="EMBL" id="MU267727">
    <property type="protein sequence ID" value="KAH7910101.1"/>
    <property type="molecule type" value="Genomic_DNA"/>
</dbReference>
<proteinExistence type="predicted"/>
<accession>A0ACB8A9G0</accession>